<evidence type="ECO:0000256" key="5">
    <source>
        <dbReference type="ARBA" id="ARBA00022741"/>
    </source>
</evidence>
<accession>A0A1M4VCC7</accession>
<dbReference type="GO" id="GO:0006310">
    <property type="term" value="P:DNA recombination"/>
    <property type="evidence" value="ECO:0007669"/>
    <property type="project" value="InterPro"/>
</dbReference>
<evidence type="ECO:0000256" key="6">
    <source>
        <dbReference type="ARBA" id="ARBA00022840"/>
    </source>
</evidence>
<dbReference type="SMART" id="SM00382">
    <property type="entry name" value="AAA"/>
    <property type="match status" value="1"/>
</dbReference>
<evidence type="ECO:0000256" key="3">
    <source>
        <dbReference type="ARBA" id="ARBA00020776"/>
    </source>
</evidence>
<gene>
    <name evidence="8" type="ORF">SAMN02746091_00864</name>
</gene>
<dbReference type="Gene3D" id="1.10.8.60">
    <property type="match status" value="1"/>
</dbReference>
<dbReference type="InterPro" id="IPR008824">
    <property type="entry name" value="RuvB-like_N"/>
</dbReference>
<dbReference type="GO" id="GO:0006261">
    <property type="term" value="P:DNA-templated DNA replication"/>
    <property type="evidence" value="ECO:0007669"/>
    <property type="project" value="TreeGrafter"/>
</dbReference>
<dbReference type="CDD" id="cd00009">
    <property type="entry name" value="AAA"/>
    <property type="match status" value="1"/>
</dbReference>
<dbReference type="Pfam" id="PF05496">
    <property type="entry name" value="RuvB_N"/>
    <property type="match status" value="1"/>
</dbReference>
<keyword evidence="9" id="KW-1185">Reference proteome</keyword>
<dbReference type="InterPro" id="IPR051314">
    <property type="entry name" value="AAA_ATPase_RarA/MGS1/WRNIP1"/>
</dbReference>
<proteinExistence type="inferred from homology"/>
<dbReference type="RefSeq" id="WP_073248059.1">
    <property type="nucleotide sequence ID" value="NZ_FQVG01000011.1"/>
</dbReference>
<reference evidence="9" key="1">
    <citation type="submission" date="2016-11" db="EMBL/GenBank/DDBJ databases">
        <authorList>
            <person name="Varghese N."/>
            <person name="Submissions S."/>
        </authorList>
    </citation>
    <scope>NUCLEOTIDE SEQUENCE [LARGE SCALE GENOMIC DNA]</scope>
    <source>
        <strain evidence="9">DSM 10124</strain>
    </source>
</reference>
<dbReference type="Pfam" id="PF16193">
    <property type="entry name" value="AAA_assoc_2"/>
    <property type="match status" value="1"/>
</dbReference>
<dbReference type="InterPro" id="IPR021886">
    <property type="entry name" value="MgsA_C"/>
</dbReference>
<dbReference type="SUPFAM" id="SSF48019">
    <property type="entry name" value="post-AAA+ oligomerization domain-like"/>
    <property type="match status" value="1"/>
</dbReference>
<evidence type="ECO:0000256" key="2">
    <source>
        <dbReference type="ARBA" id="ARBA00008959"/>
    </source>
</evidence>
<dbReference type="GO" id="GO:0000731">
    <property type="term" value="P:DNA synthesis involved in DNA repair"/>
    <property type="evidence" value="ECO:0007669"/>
    <property type="project" value="TreeGrafter"/>
</dbReference>
<dbReference type="PANTHER" id="PTHR13779">
    <property type="entry name" value="WERNER HELICASE-INTERACTING PROTEIN 1 FAMILY MEMBER"/>
    <property type="match status" value="1"/>
</dbReference>
<feature type="domain" description="AAA+ ATPase" evidence="7">
    <location>
        <begin position="49"/>
        <end position="166"/>
    </location>
</feature>
<evidence type="ECO:0000256" key="1">
    <source>
        <dbReference type="ARBA" id="ARBA00002393"/>
    </source>
</evidence>
<keyword evidence="6" id="KW-0067">ATP-binding</keyword>
<dbReference type="GO" id="GO:0008047">
    <property type="term" value="F:enzyme activator activity"/>
    <property type="evidence" value="ECO:0007669"/>
    <property type="project" value="TreeGrafter"/>
</dbReference>
<dbReference type="FunFam" id="3.40.50.300:FF:000137">
    <property type="entry name" value="Replication-associated recombination protein A"/>
    <property type="match status" value="1"/>
</dbReference>
<keyword evidence="4" id="KW-0235">DNA replication</keyword>
<evidence type="ECO:0000259" key="7">
    <source>
        <dbReference type="SMART" id="SM00382"/>
    </source>
</evidence>
<dbReference type="Proteomes" id="UP000184423">
    <property type="component" value="Unassembled WGS sequence"/>
</dbReference>
<dbReference type="FunFam" id="1.20.272.10:FF:000001">
    <property type="entry name" value="Putative AAA family ATPase"/>
    <property type="match status" value="1"/>
</dbReference>
<keyword evidence="5" id="KW-0547">Nucleotide-binding</keyword>
<dbReference type="PANTHER" id="PTHR13779:SF7">
    <property type="entry name" value="ATPASE WRNIP1"/>
    <property type="match status" value="1"/>
</dbReference>
<dbReference type="InterPro" id="IPR008921">
    <property type="entry name" value="DNA_pol3_clamp-load_cplx_C"/>
</dbReference>
<dbReference type="Pfam" id="PF12002">
    <property type="entry name" value="MgsA_C"/>
    <property type="match status" value="1"/>
</dbReference>
<dbReference type="FunFam" id="1.10.8.60:FF:000029">
    <property type="entry name" value="Replication-associated recombination protein A"/>
    <property type="match status" value="1"/>
</dbReference>
<dbReference type="GO" id="GO:0009378">
    <property type="term" value="F:four-way junction helicase activity"/>
    <property type="evidence" value="ECO:0007669"/>
    <property type="project" value="InterPro"/>
</dbReference>
<dbReference type="GO" id="GO:0003677">
    <property type="term" value="F:DNA binding"/>
    <property type="evidence" value="ECO:0007669"/>
    <property type="project" value="InterPro"/>
</dbReference>
<dbReference type="Gene3D" id="3.40.50.300">
    <property type="entry name" value="P-loop containing nucleotide triphosphate hydrolases"/>
    <property type="match status" value="1"/>
</dbReference>
<dbReference type="Gene3D" id="1.20.272.10">
    <property type="match status" value="1"/>
</dbReference>
<evidence type="ECO:0000256" key="4">
    <source>
        <dbReference type="ARBA" id="ARBA00022705"/>
    </source>
</evidence>
<dbReference type="InterPro" id="IPR027417">
    <property type="entry name" value="P-loop_NTPase"/>
</dbReference>
<name>A0A1M4VCC7_9CLOT</name>
<protein>
    <recommendedName>
        <fullName evidence="3">Replication-associated recombination protein A</fullName>
    </recommendedName>
</protein>
<comment type="function">
    <text evidence="1">DNA-dependent ATPase that plays important roles in cellular responses to stalled DNA replication processes.</text>
</comment>
<dbReference type="Gene3D" id="1.10.3710.10">
    <property type="entry name" value="DNA polymerase III clamp loader subunits, C-terminal domain"/>
    <property type="match status" value="1"/>
</dbReference>
<dbReference type="AlphaFoldDB" id="A0A1M4VCC7"/>
<dbReference type="InterPro" id="IPR032423">
    <property type="entry name" value="AAA_assoc_2"/>
</dbReference>
<organism evidence="8 9">
    <name type="scientific">Caloramator proteoclasticus DSM 10124</name>
    <dbReference type="NCBI Taxonomy" id="1121262"/>
    <lineage>
        <taxon>Bacteria</taxon>
        <taxon>Bacillati</taxon>
        <taxon>Bacillota</taxon>
        <taxon>Clostridia</taxon>
        <taxon>Eubacteriales</taxon>
        <taxon>Clostridiaceae</taxon>
        <taxon>Caloramator</taxon>
    </lineage>
</organism>
<dbReference type="EMBL" id="FQVG01000011">
    <property type="protein sequence ID" value="SHE66612.1"/>
    <property type="molecule type" value="Genomic_DNA"/>
</dbReference>
<evidence type="ECO:0000313" key="8">
    <source>
        <dbReference type="EMBL" id="SHE66612.1"/>
    </source>
</evidence>
<dbReference type="GO" id="GO:0005524">
    <property type="term" value="F:ATP binding"/>
    <property type="evidence" value="ECO:0007669"/>
    <property type="project" value="UniProtKB-KW"/>
</dbReference>
<dbReference type="CDD" id="cd18139">
    <property type="entry name" value="HLD_clamp_RarA"/>
    <property type="match status" value="1"/>
</dbReference>
<dbReference type="SUPFAM" id="SSF52540">
    <property type="entry name" value="P-loop containing nucleoside triphosphate hydrolases"/>
    <property type="match status" value="1"/>
</dbReference>
<dbReference type="GO" id="GO:0017116">
    <property type="term" value="F:single-stranded DNA helicase activity"/>
    <property type="evidence" value="ECO:0007669"/>
    <property type="project" value="TreeGrafter"/>
</dbReference>
<comment type="similarity">
    <text evidence="2">Belongs to the AAA ATPase family. RarA/MGS1/WRNIP1 subfamily.</text>
</comment>
<sequence length="436" mass="49200">MDMFEILKKNKDNRPLAERMRPETLDEFVGQKHILGKNKMLYRAIMTDNLSSIILYGPPGTGKTTLAMIIANTTKSEFRQINAVSSGVSDIKKIIEEAQNNLKINSKRTILFIDEIHRFNKLQQDALLPYVERGIVVLIGATTENPYFEVNKALLSRSMIFELKELTQDEILDVLKNALESPKGLKEYNVDIDEEALKYIAYNAGGDVRRALNALEMAVKTSERVEGKIKVTLEDAYECIQKRVILYDKNGDYHYDLISAFIKSMRGTDPDAAIYYLAKLIESGEDPMFIARRIMICASEDVGNADPMALVVATNAATAVSMIGFPEARIILAQATAYVACAPKSNACYLAIDSALEDVRKNNDSGVPPYLRDVHYEGANKLSRGIGYKYPHDYNGYVKQDYLPKSHIGNKYYIPKNIGYESKIRERLNKLKEVYE</sequence>
<evidence type="ECO:0000313" key="9">
    <source>
        <dbReference type="Proteomes" id="UP000184423"/>
    </source>
</evidence>
<dbReference type="InterPro" id="IPR003593">
    <property type="entry name" value="AAA+_ATPase"/>
</dbReference>